<proteinExistence type="predicted"/>
<dbReference type="NCBIfam" id="TIGR03568">
    <property type="entry name" value="NeuC_NnaA"/>
    <property type="match status" value="1"/>
</dbReference>
<dbReference type="SUPFAM" id="SSF53756">
    <property type="entry name" value="UDP-Glycosyltransferase/glycogen phosphorylase"/>
    <property type="match status" value="1"/>
</dbReference>
<dbReference type="GO" id="GO:0016798">
    <property type="term" value="F:hydrolase activity, acting on glycosyl bonds"/>
    <property type="evidence" value="ECO:0007669"/>
    <property type="project" value="UniProtKB-KW"/>
</dbReference>
<gene>
    <name evidence="2" type="primary">neuC</name>
    <name evidence="2" type="ORF">ACFODX_08055</name>
</gene>
<dbReference type="InterPro" id="IPR029767">
    <property type="entry name" value="WecB-like"/>
</dbReference>
<dbReference type="InterPro" id="IPR003331">
    <property type="entry name" value="UDP_GlcNAc_Epimerase_2_dom"/>
</dbReference>
<reference evidence="3" key="1">
    <citation type="journal article" date="2019" name="Int. J. Syst. Evol. Microbiol.">
        <title>The Global Catalogue of Microorganisms (GCM) 10K type strain sequencing project: providing services to taxonomists for standard genome sequencing and annotation.</title>
        <authorList>
            <consortium name="The Broad Institute Genomics Platform"/>
            <consortium name="The Broad Institute Genome Sequencing Center for Infectious Disease"/>
            <person name="Wu L."/>
            <person name="Ma J."/>
        </authorList>
    </citation>
    <scope>NUCLEOTIDE SEQUENCE [LARGE SCALE GENOMIC DNA]</scope>
    <source>
        <strain evidence="3">KCTC 52237</strain>
    </source>
</reference>
<accession>A0ABV7FFY0</accession>
<dbReference type="PANTHER" id="PTHR43174:SF3">
    <property type="entry name" value="UDP-N-ACETYLGLUCOSAMINE 2-EPIMERASE"/>
    <property type="match status" value="1"/>
</dbReference>
<dbReference type="EMBL" id="JBHRTF010000003">
    <property type="protein sequence ID" value="MFC3115505.1"/>
    <property type="molecule type" value="Genomic_DNA"/>
</dbReference>
<keyword evidence="2" id="KW-0326">Glycosidase</keyword>
<organism evidence="2 3">
    <name type="scientific">Cellvibrio fontiphilus</name>
    <dbReference type="NCBI Taxonomy" id="1815559"/>
    <lineage>
        <taxon>Bacteria</taxon>
        <taxon>Pseudomonadati</taxon>
        <taxon>Pseudomonadota</taxon>
        <taxon>Gammaproteobacteria</taxon>
        <taxon>Cellvibrionales</taxon>
        <taxon>Cellvibrionaceae</taxon>
        <taxon>Cellvibrio</taxon>
    </lineage>
</organism>
<dbReference type="EC" id="3.2.1.183" evidence="2"/>
<dbReference type="PANTHER" id="PTHR43174">
    <property type="entry name" value="UDP-N-ACETYLGLUCOSAMINE 2-EPIMERASE"/>
    <property type="match status" value="1"/>
</dbReference>
<dbReference type="InterPro" id="IPR020004">
    <property type="entry name" value="UDP-GlcNAc_Epase"/>
</dbReference>
<dbReference type="Gene3D" id="3.40.50.2000">
    <property type="entry name" value="Glycogen Phosphorylase B"/>
    <property type="match status" value="2"/>
</dbReference>
<evidence type="ECO:0000313" key="2">
    <source>
        <dbReference type="EMBL" id="MFC3115505.1"/>
    </source>
</evidence>
<protein>
    <submittedName>
        <fullName evidence="2">UDP-N-acetylglucosamine 2-epimerase</fullName>
        <ecNumber evidence="2">3.2.1.183</ecNumber>
    </submittedName>
</protein>
<dbReference type="Proteomes" id="UP001595555">
    <property type="component" value="Unassembled WGS sequence"/>
</dbReference>
<keyword evidence="2" id="KW-0378">Hydrolase</keyword>
<evidence type="ECO:0000313" key="3">
    <source>
        <dbReference type="Proteomes" id="UP001595555"/>
    </source>
</evidence>
<name>A0ABV7FFY0_9GAMM</name>
<dbReference type="Pfam" id="PF02350">
    <property type="entry name" value="Epimerase_2"/>
    <property type="match status" value="1"/>
</dbReference>
<feature type="domain" description="UDP-N-acetylglucosamine 2-epimerase" evidence="1">
    <location>
        <begin position="25"/>
        <end position="357"/>
    </location>
</feature>
<keyword evidence="3" id="KW-1185">Reference proteome</keyword>
<evidence type="ECO:0000259" key="1">
    <source>
        <dbReference type="Pfam" id="PF02350"/>
    </source>
</evidence>
<comment type="caution">
    <text evidence="2">The sequence shown here is derived from an EMBL/GenBank/DDBJ whole genome shotgun (WGS) entry which is preliminary data.</text>
</comment>
<sequence>MSKRIVFLSGTRADFGKIRSLLDILQTSPEFEVHIFVTGMHMLRKYGYTCREIERRGYKNIYQYINQNYSDTMDSVLGKTIAGLSDYVKEIQPDMLVVHGDRVEALAGAIVGSLNNILVGHIEGGEVSGTIDDLIRHSVSKLSHLHFVTNDRAKQRLIQLGELDKNIYPIGSPDVDSLFSPDLPTLDEVKSWYGIPFNNYAVMLFHPVTTEVDDVARQINELVNAVIDSNKNYIVIYPNNDSGSDKIITEYSRIEKNTLNFKVYPSMRFDYFLTLLKNAEFIIGNSSSALMEAPYYGVPAINIGSRQSNRANLPGVINCSADYAAISAALADIEGLKPEPIKHFGDGDSSQKFFSILQKEQFWNTNKQKTFVDL</sequence>
<dbReference type="RefSeq" id="WP_378117856.1">
    <property type="nucleotide sequence ID" value="NZ_JBHRTF010000003.1"/>
</dbReference>